<feature type="binding site" evidence="6">
    <location>
        <begin position="189"/>
        <end position="194"/>
    </location>
    <ligand>
        <name>NAD(+)</name>
        <dbReference type="ChEBI" id="CHEBI:57540"/>
    </ligand>
</feature>
<reference evidence="7 8" key="1">
    <citation type="submission" date="2019-05" db="EMBL/GenBank/DDBJ databases">
        <title>Arcobacter sp. nov., isolated from sea sediment.</title>
        <authorList>
            <person name="Kim W."/>
        </authorList>
    </citation>
    <scope>NUCLEOTIDE SEQUENCE [LARGE SCALE GENOMIC DNA]</scope>
    <source>
        <strain evidence="7 8">CAU 1517</strain>
    </source>
</reference>
<dbReference type="PANTHER" id="PTHR20275:SF0">
    <property type="entry name" value="NAD KINASE"/>
    <property type="match status" value="1"/>
</dbReference>
<dbReference type="InterPro" id="IPR017437">
    <property type="entry name" value="ATP-NAD_kinase_PpnK-typ_C"/>
</dbReference>
<keyword evidence="3 6" id="KW-0521">NADP</keyword>
<feature type="binding site" evidence="6">
    <location>
        <position position="247"/>
    </location>
    <ligand>
        <name>NAD(+)</name>
        <dbReference type="ChEBI" id="CHEBI:57540"/>
    </ligand>
</feature>
<feature type="active site" description="Proton acceptor" evidence="6">
    <location>
        <position position="79"/>
    </location>
</feature>
<comment type="catalytic activity">
    <reaction evidence="5 6">
        <text>NAD(+) + ATP = ADP + NADP(+) + H(+)</text>
        <dbReference type="Rhea" id="RHEA:18629"/>
        <dbReference type="ChEBI" id="CHEBI:15378"/>
        <dbReference type="ChEBI" id="CHEBI:30616"/>
        <dbReference type="ChEBI" id="CHEBI:57540"/>
        <dbReference type="ChEBI" id="CHEBI:58349"/>
        <dbReference type="ChEBI" id="CHEBI:456216"/>
        <dbReference type="EC" id="2.7.1.23"/>
    </reaction>
</comment>
<dbReference type="GO" id="GO:0003951">
    <property type="term" value="F:NAD+ kinase activity"/>
    <property type="evidence" value="ECO:0007669"/>
    <property type="project" value="UniProtKB-UniRule"/>
</dbReference>
<protein>
    <recommendedName>
        <fullName evidence="6">NAD kinase</fullName>
        <ecNumber evidence="6">2.7.1.23</ecNumber>
    </recommendedName>
    <alternativeName>
        <fullName evidence="6">ATP-dependent NAD kinase</fullName>
    </alternativeName>
</protein>
<evidence type="ECO:0000256" key="4">
    <source>
        <dbReference type="ARBA" id="ARBA00023027"/>
    </source>
</evidence>
<dbReference type="Gene3D" id="3.40.50.10330">
    <property type="entry name" value="Probable inorganic polyphosphate/atp-NAD kinase, domain 1"/>
    <property type="match status" value="1"/>
</dbReference>
<dbReference type="EC" id="2.7.1.23" evidence="6"/>
<dbReference type="GO" id="GO:0051287">
    <property type="term" value="F:NAD binding"/>
    <property type="evidence" value="ECO:0007669"/>
    <property type="project" value="UniProtKB-ARBA"/>
</dbReference>
<feature type="binding site" evidence="6">
    <location>
        <position position="213"/>
    </location>
    <ligand>
        <name>NAD(+)</name>
        <dbReference type="ChEBI" id="CHEBI:57540"/>
    </ligand>
</feature>
<comment type="subcellular location">
    <subcellularLocation>
        <location evidence="6">Cytoplasm</location>
    </subcellularLocation>
</comment>
<name>A0A5R8XYR9_9BACT</name>
<dbReference type="GO" id="GO:0005524">
    <property type="term" value="F:ATP binding"/>
    <property type="evidence" value="ECO:0007669"/>
    <property type="project" value="UniProtKB-KW"/>
</dbReference>
<keyword evidence="6" id="KW-0547">Nucleotide-binding</keyword>
<comment type="cofactor">
    <cofactor evidence="6">
        <name>a divalent metal cation</name>
        <dbReference type="ChEBI" id="CHEBI:60240"/>
    </cofactor>
</comment>
<dbReference type="HAMAP" id="MF_00361">
    <property type="entry name" value="NAD_kinase"/>
    <property type="match status" value="1"/>
</dbReference>
<proteinExistence type="inferred from homology"/>
<keyword evidence="1 6" id="KW-0808">Transferase</keyword>
<dbReference type="GO" id="GO:0019674">
    <property type="term" value="P:NAD+ metabolic process"/>
    <property type="evidence" value="ECO:0007669"/>
    <property type="project" value="InterPro"/>
</dbReference>
<comment type="function">
    <text evidence="6">Involved in the regulation of the intracellular balance of NAD and NADP, and is a key enzyme in the biosynthesis of NADP. Catalyzes specifically the phosphorylation on 2'-hydroxyl of the adenosine moiety of NAD to yield NADP.</text>
</comment>
<keyword evidence="8" id="KW-1185">Reference proteome</keyword>
<dbReference type="Gene3D" id="2.60.200.30">
    <property type="entry name" value="Probable inorganic polyphosphate/atp-NAD kinase, domain 2"/>
    <property type="match status" value="1"/>
</dbReference>
<evidence type="ECO:0000313" key="8">
    <source>
        <dbReference type="Proteomes" id="UP000308901"/>
    </source>
</evidence>
<keyword evidence="2 6" id="KW-0418">Kinase</keyword>
<dbReference type="GO" id="GO:0006741">
    <property type="term" value="P:NADP+ biosynthetic process"/>
    <property type="evidence" value="ECO:0007669"/>
    <property type="project" value="UniProtKB-UniRule"/>
</dbReference>
<sequence length="290" mass="32425">MRLTKSSERLKSIKKAGIFLKPNSPEIKEDFFKIKKCFDVHNIEFILEENSAKMINEDHGKSLEEICKEVDILLSIGGDGTLLSAVRSSFKYDIPILGIHMGTLGFLTDIVLEELPSFLNDLMNDNYRIDNRMLVECKISDKTYVAFNDIVISRKTVSSMLKVNAKINGESFNSYHGDGVIISTPTGSTAYNLSVGGPIVYPLTEAFIITPVASHSLTQRPLVMPAEIEIEFKIKDSQGAVILIDGQDIIEARDEAIIKVTIADKKAKLIHRTKRDFFKVLNEKLGWGNN</sequence>
<dbReference type="InterPro" id="IPR002504">
    <property type="entry name" value="NADK"/>
</dbReference>
<dbReference type="InterPro" id="IPR016064">
    <property type="entry name" value="NAD/diacylglycerol_kinase_sf"/>
</dbReference>
<dbReference type="AlphaFoldDB" id="A0A5R8XYR9"/>
<dbReference type="Pfam" id="PF01513">
    <property type="entry name" value="NAD_kinase"/>
    <property type="match status" value="1"/>
</dbReference>
<keyword evidence="4 6" id="KW-0520">NAD</keyword>
<accession>A0A5R8XYR9</accession>
<comment type="caution">
    <text evidence="7">The sequence shown here is derived from an EMBL/GenBank/DDBJ whole genome shotgun (WGS) entry which is preliminary data.</text>
</comment>
<dbReference type="InterPro" id="IPR017438">
    <property type="entry name" value="ATP-NAD_kinase_N"/>
</dbReference>
<dbReference type="SUPFAM" id="SSF111331">
    <property type="entry name" value="NAD kinase/diacylglycerol kinase-like"/>
    <property type="match status" value="1"/>
</dbReference>
<feature type="binding site" evidence="6">
    <location>
        <begin position="79"/>
        <end position="80"/>
    </location>
    <ligand>
        <name>NAD(+)</name>
        <dbReference type="ChEBI" id="CHEBI:57540"/>
    </ligand>
</feature>
<evidence type="ECO:0000256" key="1">
    <source>
        <dbReference type="ARBA" id="ARBA00022679"/>
    </source>
</evidence>
<dbReference type="GO" id="GO:0005737">
    <property type="term" value="C:cytoplasm"/>
    <property type="evidence" value="ECO:0007669"/>
    <property type="project" value="UniProtKB-SubCell"/>
</dbReference>
<keyword evidence="6" id="KW-0963">Cytoplasm</keyword>
<evidence type="ECO:0000256" key="2">
    <source>
        <dbReference type="ARBA" id="ARBA00022777"/>
    </source>
</evidence>
<comment type="caution">
    <text evidence="6">Lacks conserved residue(s) required for the propagation of feature annotation.</text>
</comment>
<dbReference type="Proteomes" id="UP000308901">
    <property type="component" value="Unassembled WGS sequence"/>
</dbReference>
<dbReference type="RefSeq" id="WP_138153290.1">
    <property type="nucleotide sequence ID" value="NZ_VANU01000005.1"/>
</dbReference>
<gene>
    <name evidence="6" type="primary">nadK</name>
    <name evidence="7" type="ORF">FDK22_12390</name>
</gene>
<evidence type="ECO:0000256" key="5">
    <source>
        <dbReference type="ARBA" id="ARBA00047925"/>
    </source>
</evidence>
<dbReference type="GO" id="GO:0046872">
    <property type="term" value="F:metal ion binding"/>
    <property type="evidence" value="ECO:0007669"/>
    <property type="project" value="UniProtKB-UniRule"/>
</dbReference>
<comment type="similarity">
    <text evidence="6">Belongs to the NAD kinase family.</text>
</comment>
<feature type="binding site" evidence="6">
    <location>
        <position position="176"/>
    </location>
    <ligand>
        <name>NAD(+)</name>
        <dbReference type="ChEBI" id="CHEBI:57540"/>
    </ligand>
</feature>
<keyword evidence="6" id="KW-0067">ATP-binding</keyword>
<evidence type="ECO:0000256" key="3">
    <source>
        <dbReference type="ARBA" id="ARBA00022857"/>
    </source>
</evidence>
<dbReference type="Pfam" id="PF20143">
    <property type="entry name" value="NAD_kinase_C"/>
    <property type="match status" value="1"/>
</dbReference>
<dbReference type="PANTHER" id="PTHR20275">
    <property type="entry name" value="NAD KINASE"/>
    <property type="match status" value="1"/>
</dbReference>
<evidence type="ECO:0000256" key="6">
    <source>
        <dbReference type="HAMAP-Rule" id="MF_00361"/>
    </source>
</evidence>
<evidence type="ECO:0000313" key="7">
    <source>
        <dbReference type="EMBL" id="TLP37036.1"/>
    </source>
</evidence>
<organism evidence="7 8">
    <name type="scientific">Arcobacter arenosus</name>
    <dbReference type="NCBI Taxonomy" id="2576037"/>
    <lineage>
        <taxon>Bacteria</taxon>
        <taxon>Pseudomonadati</taxon>
        <taxon>Campylobacterota</taxon>
        <taxon>Epsilonproteobacteria</taxon>
        <taxon>Campylobacterales</taxon>
        <taxon>Arcobacteraceae</taxon>
        <taxon>Arcobacter</taxon>
    </lineage>
</organism>
<dbReference type="EMBL" id="VANU01000005">
    <property type="protein sequence ID" value="TLP37036.1"/>
    <property type="molecule type" value="Genomic_DNA"/>
</dbReference>
<feature type="binding site" evidence="6">
    <location>
        <position position="178"/>
    </location>
    <ligand>
        <name>NAD(+)</name>
        <dbReference type="ChEBI" id="CHEBI:57540"/>
    </ligand>
</feature>
<dbReference type="OrthoDB" id="9774737at2"/>
<feature type="binding site" evidence="6">
    <location>
        <begin position="148"/>
        <end position="149"/>
    </location>
    <ligand>
        <name>NAD(+)</name>
        <dbReference type="ChEBI" id="CHEBI:57540"/>
    </ligand>
</feature>